<dbReference type="HOGENOM" id="CLU_681200_0_0_7"/>
<evidence type="ECO:0000313" key="2">
    <source>
        <dbReference type="Proteomes" id="UP000008633"/>
    </source>
</evidence>
<dbReference type="AlphaFoldDB" id="E6WZ44"/>
<organism evidence="1 2">
    <name type="scientific">Nitratifractor salsuginis (strain DSM 16511 / JCM 12458 / E9I37-1)</name>
    <dbReference type="NCBI Taxonomy" id="749222"/>
    <lineage>
        <taxon>Bacteria</taxon>
        <taxon>Pseudomonadati</taxon>
        <taxon>Campylobacterota</taxon>
        <taxon>Epsilonproteobacteria</taxon>
        <taxon>Campylobacterales</taxon>
        <taxon>Sulfurovaceae</taxon>
        <taxon>Nitratifractor</taxon>
    </lineage>
</organism>
<dbReference type="STRING" id="749222.Nitsa_0222"/>
<dbReference type="eggNOG" id="COG0553">
    <property type="taxonomic scope" value="Bacteria"/>
</dbReference>
<dbReference type="EMBL" id="CP002452">
    <property type="protein sequence ID" value="ADV45494.1"/>
    <property type="molecule type" value="Genomic_DNA"/>
</dbReference>
<dbReference type="InterPro" id="IPR027417">
    <property type="entry name" value="P-loop_NTPase"/>
</dbReference>
<name>E6WZ44_NITSE</name>
<dbReference type="KEGG" id="nsa:Nitsa_0222"/>
<evidence type="ECO:0000313" key="1">
    <source>
        <dbReference type="EMBL" id="ADV45494.1"/>
    </source>
</evidence>
<reference evidence="2" key="2">
    <citation type="submission" date="2011-01" db="EMBL/GenBank/DDBJ databases">
        <title>The complete genome of Nitratifractor salsuginis DSM 16511.</title>
        <authorList>
            <consortium name="US DOE Joint Genome Institute (JGI-PGF)"/>
            <person name="Lucas S."/>
            <person name="Copeland A."/>
            <person name="Lapidus A."/>
            <person name="Bruce D."/>
            <person name="Goodwin L."/>
            <person name="Pitluck S."/>
            <person name="Kyrpides N."/>
            <person name="Mavromatis K."/>
            <person name="Ivanova N."/>
            <person name="Mikhailova N."/>
            <person name="Zeytun A."/>
            <person name="Detter J.C."/>
            <person name="Tapia R."/>
            <person name="Han C."/>
            <person name="Land M."/>
            <person name="Hauser L."/>
            <person name="Markowitz V."/>
            <person name="Cheng J.-F."/>
            <person name="Hugenholtz P."/>
            <person name="Woyke T."/>
            <person name="Wu D."/>
            <person name="Tindall B."/>
            <person name="Schuetze A."/>
            <person name="Brambilla E."/>
            <person name="Klenk H.-P."/>
            <person name="Eisen J.A."/>
        </authorList>
    </citation>
    <scope>NUCLEOTIDE SEQUENCE [LARGE SCALE GENOMIC DNA]</scope>
    <source>
        <strain evidence="2">DSM 16511 / JCM 12458 / E9I37-1</strain>
    </source>
</reference>
<dbReference type="Proteomes" id="UP000008633">
    <property type="component" value="Chromosome"/>
</dbReference>
<evidence type="ECO:0008006" key="3">
    <source>
        <dbReference type="Google" id="ProtNLM"/>
    </source>
</evidence>
<proteinExistence type="predicted"/>
<gene>
    <name evidence="1" type="ordered locus">Nitsa_0222</name>
</gene>
<protein>
    <recommendedName>
        <fullName evidence="3">Helicase ATP-binding domain-containing protein</fullName>
    </recommendedName>
</protein>
<reference evidence="1 2" key="1">
    <citation type="journal article" date="2011" name="Stand. Genomic Sci.">
        <title>Complete genome sequence of Nitratifractor salsuginis type strain (E9I37-1).</title>
        <authorList>
            <person name="Anderson I."/>
            <person name="Sikorski J."/>
            <person name="Zeytun A."/>
            <person name="Nolan M."/>
            <person name="Lapidus A."/>
            <person name="Lucas S."/>
            <person name="Hammon N."/>
            <person name="Deshpande S."/>
            <person name="Cheng J.F."/>
            <person name="Tapia R."/>
            <person name="Han C."/>
            <person name="Goodwin L."/>
            <person name="Pitluck S."/>
            <person name="Liolios K."/>
            <person name="Pagani I."/>
            <person name="Ivanova N."/>
            <person name="Huntemann M."/>
            <person name="Mavromatis K."/>
            <person name="Ovchinikova G."/>
            <person name="Pati A."/>
            <person name="Chen A."/>
            <person name="Palaniappan K."/>
            <person name="Land M."/>
            <person name="Hauser L."/>
            <person name="Brambilla E.M."/>
            <person name="Ngatchou-Djao O.D."/>
            <person name="Rohde M."/>
            <person name="Tindall B.J."/>
            <person name="Goker M."/>
            <person name="Detter J.C."/>
            <person name="Woyke T."/>
            <person name="Bristow J."/>
            <person name="Eisen J.A."/>
            <person name="Markowitz V."/>
            <person name="Hugenholtz P."/>
            <person name="Klenk H.P."/>
            <person name="Kyrpides N.C."/>
        </authorList>
    </citation>
    <scope>NUCLEOTIDE SEQUENCE [LARGE SCALE GENOMIC DNA]</scope>
    <source>
        <strain evidence="2">DSM 16511 / JCM 12458 / E9I37-1</strain>
    </source>
</reference>
<accession>E6WZ44</accession>
<sequence length="404" mass="46500">MSRQMSIELYEHQGRISSALRDRLRSRRLAILHAPERSGKTLAVIDAIEGLNGVRRVLWITKKAAIGGIEGDLEKYGTRKAYTVVNYERLHKVEGDFDLIVIDEFHYAISSYPKSPAKAKIIRERWGELPAVLISATPAPESASQWFHPLWIFAAHPFSAFTNFYQWARVFVWKRQRQIMGRIINDYSQAKSEKVMDQIRPYLLQITRDELGFRYRPKVVPHYVTLSPRTQALIEMLKRDRVLRLPGGVVFAADTPIGLVNGCYQLECGCLKVGLDYHDTGEREMAEYIKKRWGDSEDVAIMCRWVGQRRIFEREFKKAMILSSHAHAEGVELSHIEHLIVASLDYSTARFQQRNARQASKQRKSPINVHILLSRGNVSEAVYQAVALKHMDFKARMFTGQWTG</sequence>
<keyword evidence="2" id="KW-1185">Reference proteome</keyword>
<dbReference type="SUPFAM" id="SSF52540">
    <property type="entry name" value="P-loop containing nucleoside triphosphate hydrolases"/>
    <property type="match status" value="2"/>
</dbReference>
<dbReference type="Gene3D" id="3.40.50.300">
    <property type="entry name" value="P-loop containing nucleotide triphosphate hydrolases"/>
    <property type="match status" value="2"/>
</dbReference>